<keyword evidence="1" id="KW-0732">Signal</keyword>
<dbReference type="EMBL" id="JAQQKX010000011">
    <property type="protein sequence ID" value="MDC7684354.1"/>
    <property type="molecule type" value="Genomic_DNA"/>
</dbReference>
<evidence type="ECO:0000313" key="3">
    <source>
        <dbReference type="Proteomes" id="UP001214854"/>
    </source>
</evidence>
<organism evidence="2 3">
    <name type="scientific">Asticcacaulis aquaticus</name>
    <dbReference type="NCBI Taxonomy" id="2984212"/>
    <lineage>
        <taxon>Bacteria</taxon>
        <taxon>Pseudomonadati</taxon>
        <taxon>Pseudomonadota</taxon>
        <taxon>Alphaproteobacteria</taxon>
        <taxon>Caulobacterales</taxon>
        <taxon>Caulobacteraceae</taxon>
        <taxon>Asticcacaulis</taxon>
    </lineage>
</organism>
<keyword evidence="3" id="KW-1185">Reference proteome</keyword>
<gene>
    <name evidence="2" type="ORF">PQU92_13785</name>
</gene>
<accession>A0ABT5HWK1</accession>
<evidence type="ECO:0000256" key="1">
    <source>
        <dbReference type="SAM" id="SignalP"/>
    </source>
</evidence>
<sequence length="229" mass="24723">MMIKTVLLAGIALACATTASAQTDKPAPQKVDIEKLCAETACRPAGRVDVVVRISPTEFRTAPVGRSPYVLADGAIMLYPGETLAIQYTIVDGQPTAPKLIQRYAPAMPAQIMKDGKAVANPDNATLPKVERDGVVAKLPPNTLLVSYGQMDDKPDTWLKIESTLPENLKYNALMMLFKPAGETGYQFRPTSSCPVLSGKIAIEHWPHPIGPILLAKPRFVAKDDLACK</sequence>
<feature type="signal peptide" evidence="1">
    <location>
        <begin position="1"/>
        <end position="21"/>
    </location>
</feature>
<protein>
    <submittedName>
        <fullName evidence="2">Uncharacterized protein</fullName>
    </submittedName>
</protein>
<dbReference type="PROSITE" id="PS51257">
    <property type="entry name" value="PROKAR_LIPOPROTEIN"/>
    <property type="match status" value="1"/>
</dbReference>
<dbReference type="RefSeq" id="WP_272748827.1">
    <property type="nucleotide sequence ID" value="NZ_JAQQKX010000011.1"/>
</dbReference>
<comment type="caution">
    <text evidence="2">The sequence shown here is derived from an EMBL/GenBank/DDBJ whole genome shotgun (WGS) entry which is preliminary data.</text>
</comment>
<reference evidence="2 3" key="1">
    <citation type="submission" date="2023-01" db="EMBL/GenBank/DDBJ databases">
        <title>Novel species of the genus Asticcacaulis isolated from rivers.</title>
        <authorList>
            <person name="Lu H."/>
        </authorList>
    </citation>
    <scope>NUCLEOTIDE SEQUENCE [LARGE SCALE GENOMIC DNA]</scope>
    <source>
        <strain evidence="2 3">BYS171W</strain>
    </source>
</reference>
<proteinExistence type="predicted"/>
<dbReference type="Proteomes" id="UP001214854">
    <property type="component" value="Unassembled WGS sequence"/>
</dbReference>
<name>A0ABT5HWK1_9CAUL</name>
<feature type="chain" id="PRO_5046036455" evidence="1">
    <location>
        <begin position="22"/>
        <end position="229"/>
    </location>
</feature>
<evidence type="ECO:0000313" key="2">
    <source>
        <dbReference type="EMBL" id="MDC7684354.1"/>
    </source>
</evidence>